<evidence type="ECO:0000259" key="1">
    <source>
        <dbReference type="Pfam" id="PF11728"/>
    </source>
</evidence>
<proteinExistence type="predicted"/>
<dbReference type="InterPro" id="IPR021062">
    <property type="entry name" value="ArAE_1_C"/>
</dbReference>
<organism evidence="2 3">
    <name type="scientific">Waltera acetigignens</name>
    <dbReference type="NCBI Taxonomy" id="2981769"/>
    <lineage>
        <taxon>Bacteria</taxon>
        <taxon>Bacillati</taxon>
        <taxon>Bacillota</taxon>
        <taxon>Clostridia</taxon>
        <taxon>Lachnospirales</taxon>
        <taxon>Lachnospiraceae</taxon>
        <taxon>Waltera</taxon>
    </lineage>
</organism>
<dbReference type="AlphaFoldDB" id="A0AAE3A5D3"/>
<name>A0AAE3A5D3_9FIRM</name>
<evidence type="ECO:0000313" key="3">
    <source>
        <dbReference type="Proteomes" id="UP001197795"/>
    </source>
</evidence>
<reference evidence="2 3" key="1">
    <citation type="submission" date="2021-10" db="EMBL/GenBank/DDBJ databases">
        <title>Anaerobic single-cell dispensing facilitates the cultivation of human gut bacteria.</title>
        <authorList>
            <person name="Afrizal A."/>
        </authorList>
    </citation>
    <scope>NUCLEOTIDE SEQUENCE [LARGE SCALE GENOMIC DNA]</scope>
    <source>
        <strain evidence="2 3">CLA-AA-H273</strain>
    </source>
</reference>
<dbReference type="InterPro" id="IPR052984">
    <property type="entry name" value="UPF0421"/>
</dbReference>
<dbReference type="InterPro" id="IPR038323">
    <property type="entry name" value="ArAE_1_C_sf"/>
</dbReference>
<dbReference type="EMBL" id="JAJEPV010000061">
    <property type="protein sequence ID" value="MCC2121160.1"/>
    <property type="molecule type" value="Genomic_DNA"/>
</dbReference>
<dbReference type="Pfam" id="PF11728">
    <property type="entry name" value="ArAE_1_C"/>
    <property type="match status" value="1"/>
</dbReference>
<accession>A0AAE3A5D3</accession>
<gene>
    <name evidence="2" type="ORF">LKD75_16490</name>
</gene>
<evidence type="ECO:0000313" key="2">
    <source>
        <dbReference type="EMBL" id="MCC2121160.1"/>
    </source>
</evidence>
<comment type="caution">
    <text evidence="2">The sequence shown here is derived from an EMBL/GenBank/DDBJ whole genome shotgun (WGS) entry which is preliminary data.</text>
</comment>
<protein>
    <recommendedName>
        <fullName evidence="1">Putative aromatic acid exporter C-terminal domain-containing protein</fullName>
    </recommendedName>
</protein>
<dbReference type="PANTHER" id="PTHR40064:SF1">
    <property type="entry name" value="MEMBRANE PROTEIN"/>
    <property type="match status" value="1"/>
</dbReference>
<keyword evidence="3" id="KW-1185">Reference proteome</keyword>
<dbReference type="Proteomes" id="UP001197795">
    <property type="component" value="Unassembled WGS sequence"/>
</dbReference>
<feature type="domain" description="Putative aromatic acid exporter C-terminal" evidence="1">
    <location>
        <begin position="3"/>
        <end position="59"/>
    </location>
</feature>
<dbReference type="Gene3D" id="1.20.120.940">
    <property type="entry name" value="Putative aromatic acid exporter, C-terminal domain"/>
    <property type="match status" value="1"/>
</dbReference>
<dbReference type="PANTHER" id="PTHR40064">
    <property type="entry name" value="MEMBRANE PROTEIN-RELATED"/>
    <property type="match status" value="1"/>
</dbReference>
<sequence>MYADEFAEQNNVETLLSELERLHHHYEQQPLPVTRQEFENRSMLYHILEDMKAFLDIKKDFITAR</sequence>